<dbReference type="InterPro" id="IPR017871">
    <property type="entry name" value="ABC_transporter-like_CS"/>
</dbReference>
<evidence type="ECO:0000313" key="5">
    <source>
        <dbReference type="EMBL" id="MEQ2441313.1"/>
    </source>
</evidence>
<dbReference type="Gene3D" id="3.40.50.300">
    <property type="entry name" value="P-loop containing nucleotide triphosphate hydrolases"/>
    <property type="match status" value="1"/>
</dbReference>
<comment type="caution">
    <text evidence="5">The sequence shown here is derived from an EMBL/GenBank/DDBJ whole genome shotgun (WGS) entry which is preliminary data.</text>
</comment>
<dbReference type="CDD" id="cd03230">
    <property type="entry name" value="ABC_DR_subfamily_A"/>
    <property type="match status" value="1"/>
</dbReference>
<feature type="domain" description="ABC transporter" evidence="4">
    <location>
        <begin position="2"/>
        <end position="227"/>
    </location>
</feature>
<dbReference type="Pfam" id="PF00005">
    <property type="entry name" value="ABC_tran"/>
    <property type="match status" value="1"/>
</dbReference>
<dbReference type="Proteomes" id="UP001489509">
    <property type="component" value="Unassembled WGS sequence"/>
</dbReference>
<sequence length="236" mass="26102">MFQVRGVTKRYGKVVANDSISFDVKDGEIAVLLGPNGAGKSTIIKCIAGLLRFEGEIDLCGYPNKSLQAKALLGYIPEMPAVYDLLTVGEHLEFIARAYQLTDWEGYADELLSRFELTDKKEKLGKELSKGMQQKVSICCALLHRPKVAIFDEPLVGLDPHAIKELKDIFVELKQAGASVLISTHMLDSVEDYWDVAHIMMNGSFAATKFNRPGQEGEKTLEELFFDITEGKGAAQ</sequence>
<dbReference type="SUPFAM" id="SSF52540">
    <property type="entry name" value="P-loop containing nucleoside triphosphate hydrolases"/>
    <property type="match status" value="1"/>
</dbReference>
<proteinExistence type="predicted"/>
<protein>
    <submittedName>
        <fullName evidence="5">ABC transporter ATP-binding protein</fullName>
    </submittedName>
</protein>
<accession>A0ABV1E5L4</accession>
<dbReference type="EMBL" id="JBBMFD010000021">
    <property type="protein sequence ID" value="MEQ2441313.1"/>
    <property type="molecule type" value="Genomic_DNA"/>
</dbReference>
<keyword evidence="6" id="KW-1185">Reference proteome</keyword>
<evidence type="ECO:0000313" key="6">
    <source>
        <dbReference type="Proteomes" id="UP001489509"/>
    </source>
</evidence>
<keyword evidence="1" id="KW-0813">Transport</keyword>
<keyword evidence="3 5" id="KW-0067">ATP-binding</keyword>
<dbReference type="InterPro" id="IPR051782">
    <property type="entry name" value="ABC_Transporter_VariousFunc"/>
</dbReference>
<dbReference type="RefSeq" id="WP_349220340.1">
    <property type="nucleotide sequence ID" value="NZ_JBBMFD010000021.1"/>
</dbReference>
<name>A0ABV1E5L4_9FIRM</name>
<dbReference type="PROSITE" id="PS50893">
    <property type="entry name" value="ABC_TRANSPORTER_2"/>
    <property type="match status" value="1"/>
</dbReference>
<dbReference type="PANTHER" id="PTHR42939:SF1">
    <property type="entry name" value="ABC TRANSPORTER ATP-BINDING PROTEIN ALBC-RELATED"/>
    <property type="match status" value="1"/>
</dbReference>
<evidence type="ECO:0000256" key="2">
    <source>
        <dbReference type="ARBA" id="ARBA00022741"/>
    </source>
</evidence>
<evidence type="ECO:0000256" key="1">
    <source>
        <dbReference type="ARBA" id="ARBA00022448"/>
    </source>
</evidence>
<keyword evidence="2" id="KW-0547">Nucleotide-binding</keyword>
<evidence type="ECO:0000259" key="4">
    <source>
        <dbReference type="PROSITE" id="PS50893"/>
    </source>
</evidence>
<dbReference type="InterPro" id="IPR027417">
    <property type="entry name" value="P-loop_NTPase"/>
</dbReference>
<dbReference type="GO" id="GO:0005524">
    <property type="term" value="F:ATP binding"/>
    <property type="evidence" value="ECO:0007669"/>
    <property type="project" value="UniProtKB-KW"/>
</dbReference>
<dbReference type="PROSITE" id="PS00211">
    <property type="entry name" value="ABC_TRANSPORTER_1"/>
    <property type="match status" value="1"/>
</dbReference>
<organism evidence="5 6">
    <name type="scientific">Solibaculum intestinale</name>
    <dbReference type="NCBI Taxonomy" id="3133165"/>
    <lineage>
        <taxon>Bacteria</taxon>
        <taxon>Bacillati</taxon>
        <taxon>Bacillota</taxon>
        <taxon>Clostridia</taxon>
        <taxon>Eubacteriales</taxon>
        <taxon>Oscillospiraceae</taxon>
        <taxon>Solibaculum</taxon>
    </lineage>
</organism>
<reference evidence="5 6" key="1">
    <citation type="submission" date="2024-03" db="EMBL/GenBank/DDBJ databases">
        <title>Human intestinal bacterial collection.</title>
        <authorList>
            <person name="Pauvert C."/>
            <person name="Hitch T.C.A."/>
            <person name="Clavel T."/>
        </authorList>
    </citation>
    <scope>NUCLEOTIDE SEQUENCE [LARGE SCALE GENOMIC DNA]</scope>
    <source>
        <strain evidence="5 6">CLA-JM-H44</strain>
    </source>
</reference>
<gene>
    <name evidence="5" type="ORF">WMO26_10790</name>
</gene>
<dbReference type="InterPro" id="IPR003439">
    <property type="entry name" value="ABC_transporter-like_ATP-bd"/>
</dbReference>
<dbReference type="PANTHER" id="PTHR42939">
    <property type="entry name" value="ABC TRANSPORTER ATP-BINDING PROTEIN ALBC-RELATED"/>
    <property type="match status" value="1"/>
</dbReference>
<evidence type="ECO:0000256" key="3">
    <source>
        <dbReference type="ARBA" id="ARBA00022840"/>
    </source>
</evidence>